<sequence length="112" mass="12038">MAAPGPEAQGGTRGDIPANDIAALQHIQPMEWLFKKERIFLLAQFWQQVREATGGAGHVASPLTPPCLALTLLLSPLTLPTHLPPTHLLMTHTRVVAGRSPGVLCHRGVGVW</sequence>
<comment type="caution">
    <text evidence="1">The sequence shown here is derived from an EMBL/GenBank/DDBJ whole genome shotgun (WGS) entry which is preliminary data.</text>
</comment>
<dbReference type="Proteomes" id="UP001286313">
    <property type="component" value="Unassembled WGS sequence"/>
</dbReference>
<evidence type="ECO:0000313" key="2">
    <source>
        <dbReference type="Proteomes" id="UP001286313"/>
    </source>
</evidence>
<organism evidence="1 2">
    <name type="scientific">Petrolisthes cinctipes</name>
    <name type="common">Flat porcelain crab</name>
    <dbReference type="NCBI Taxonomy" id="88211"/>
    <lineage>
        <taxon>Eukaryota</taxon>
        <taxon>Metazoa</taxon>
        <taxon>Ecdysozoa</taxon>
        <taxon>Arthropoda</taxon>
        <taxon>Crustacea</taxon>
        <taxon>Multicrustacea</taxon>
        <taxon>Malacostraca</taxon>
        <taxon>Eumalacostraca</taxon>
        <taxon>Eucarida</taxon>
        <taxon>Decapoda</taxon>
        <taxon>Pleocyemata</taxon>
        <taxon>Anomura</taxon>
        <taxon>Galatheoidea</taxon>
        <taxon>Porcellanidae</taxon>
        <taxon>Petrolisthes</taxon>
    </lineage>
</organism>
<evidence type="ECO:0000313" key="1">
    <source>
        <dbReference type="EMBL" id="KAK3852978.1"/>
    </source>
</evidence>
<proteinExistence type="predicted"/>
<dbReference type="AlphaFoldDB" id="A0AAE1BM80"/>
<keyword evidence="2" id="KW-1185">Reference proteome</keyword>
<protein>
    <submittedName>
        <fullName evidence="1">Uncharacterized protein</fullName>
    </submittedName>
</protein>
<accession>A0AAE1BM80</accession>
<name>A0AAE1BM80_PETCI</name>
<reference evidence="1" key="1">
    <citation type="submission" date="2023-10" db="EMBL/GenBank/DDBJ databases">
        <title>Genome assemblies of two species of porcelain crab, Petrolisthes cinctipes and Petrolisthes manimaculis (Anomura: Porcellanidae).</title>
        <authorList>
            <person name="Angst P."/>
        </authorList>
    </citation>
    <scope>NUCLEOTIDE SEQUENCE</scope>
    <source>
        <strain evidence="1">PB745_01</strain>
        <tissue evidence="1">Gill</tissue>
    </source>
</reference>
<gene>
    <name evidence="1" type="ORF">Pcinc_040453</name>
</gene>
<dbReference type="EMBL" id="JAWQEG010007155">
    <property type="protein sequence ID" value="KAK3852978.1"/>
    <property type="molecule type" value="Genomic_DNA"/>
</dbReference>